<feature type="non-terminal residue" evidence="2">
    <location>
        <position position="109"/>
    </location>
</feature>
<accession>A0A9D1IS54</accession>
<protein>
    <submittedName>
        <fullName evidence="2">Uncharacterized protein</fullName>
    </submittedName>
</protein>
<organism evidence="2 3">
    <name type="scientific">Candidatus Egerieicola faecale</name>
    <dbReference type="NCBI Taxonomy" id="2840774"/>
    <lineage>
        <taxon>Bacteria</taxon>
        <taxon>Bacillati</taxon>
        <taxon>Bacillota</taxon>
        <taxon>Clostridia</taxon>
        <taxon>Eubacteriales</taxon>
        <taxon>Oscillospiraceae</taxon>
        <taxon>Oscillospiraceae incertae sedis</taxon>
        <taxon>Candidatus Egerieicola</taxon>
    </lineage>
</organism>
<keyword evidence="1" id="KW-0812">Transmembrane</keyword>
<evidence type="ECO:0000313" key="2">
    <source>
        <dbReference type="EMBL" id="HIU40979.1"/>
    </source>
</evidence>
<dbReference type="EMBL" id="DVMX01000005">
    <property type="protein sequence ID" value="HIU40979.1"/>
    <property type="molecule type" value="Genomic_DNA"/>
</dbReference>
<evidence type="ECO:0000256" key="1">
    <source>
        <dbReference type="SAM" id="Phobius"/>
    </source>
</evidence>
<reference evidence="2" key="2">
    <citation type="journal article" date="2021" name="PeerJ">
        <title>Extensive microbial diversity within the chicken gut microbiome revealed by metagenomics and culture.</title>
        <authorList>
            <person name="Gilroy R."/>
            <person name="Ravi A."/>
            <person name="Getino M."/>
            <person name="Pursley I."/>
            <person name="Horton D.L."/>
            <person name="Alikhan N.F."/>
            <person name="Baker D."/>
            <person name="Gharbi K."/>
            <person name="Hall N."/>
            <person name="Watson M."/>
            <person name="Adriaenssens E.M."/>
            <person name="Foster-Nyarko E."/>
            <person name="Jarju S."/>
            <person name="Secka A."/>
            <person name="Antonio M."/>
            <person name="Oren A."/>
            <person name="Chaudhuri R.R."/>
            <person name="La Ragione R."/>
            <person name="Hildebrand F."/>
            <person name="Pallen M.J."/>
        </authorList>
    </citation>
    <scope>NUCLEOTIDE SEQUENCE</scope>
    <source>
        <strain evidence="2">4509</strain>
    </source>
</reference>
<feature type="transmembrane region" description="Helical" evidence="1">
    <location>
        <begin position="15"/>
        <end position="37"/>
    </location>
</feature>
<dbReference type="AlphaFoldDB" id="A0A9D1IS54"/>
<proteinExistence type="predicted"/>
<gene>
    <name evidence="2" type="ORF">IAD19_00300</name>
</gene>
<reference evidence="2" key="1">
    <citation type="submission" date="2020-10" db="EMBL/GenBank/DDBJ databases">
        <authorList>
            <person name="Gilroy R."/>
        </authorList>
    </citation>
    <scope>NUCLEOTIDE SEQUENCE</scope>
    <source>
        <strain evidence="2">4509</strain>
    </source>
</reference>
<comment type="caution">
    <text evidence="2">The sequence shown here is derived from an EMBL/GenBank/DDBJ whole genome shotgun (WGS) entry which is preliminary data.</text>
</comment>
<dbReference type="Proteomes" id="UP000824082">
    <property type="component" value="Unassembled WGS sequence"/>
</dbReference>
<keyword evidence="1" id="KW-1133">Transmembrane helix</keyword>
<name>A0A9D1IS54_9FIRM</name>
<evidence type="ECO:0000313" key="3">
    <source>
        <dbReference type="Proteomes" id="UP000824082"/>
    </source>
</evidence>
<sequence>MEKSVHFTQRYSNNFLLIFGIVAFVLTIVRLVLGLIVPVGLLTTQAHDDALLFQYADNLLSFNWLGDYNSKTLVKIEVVFLFVLWKQKQPVWPEVERWLIVTGFALSAF</sequence>
<keyword evidence="1" id="KW-0472">Membrane</keyword>